<evidence type="ECO:0000256" key="6">
    <source>
        <dbReference type="ARBA" id="ARBA00023186"/>
    </source>
</evidence>
<accession>A0A9J6QB97</accession>
<dbReference type="GO" id="GO:0030288">
    <property type="term" value="C:outer membrane-bounded periplasmic space"/>
    <property type="evidence" value="ECO:0007669"/>
    <property type="project" value="InterPro"/>
</dbReference>
<dbReference type="GO" id="GO:0071555">
    <property type="term" value="P:cell wall organization"/>
    <property type="evidence" value="ECO:0007669"/>
    <property type="project" value="InterPro"/>
</dbReference>
<sequence>MKLLMVFILSLFATDVFAAVQIESSRVIYPGEHKSASLTIHNVAKKNYIVQTWLDADDGNRNKTMVVTPPLLKLLPDQSTVLRSIYSGTGLPTDRESVIWINVQEIPPRASEPNVMQLAVRTRLKLFYRPVALKTTLAGEVDKLKIKKFNDALVINNNGPLHVSLNQLVLRNVQGLEKRIPATMISPFSVQTINFSKGSKVVGLTYINDHGGIAEVKMD</sequence>
<keyword evidence="5" id="KW-0574">Periplasm</keyword>
<evidence type="ECO:0000256" key="2">
    <source>
        <dbReference type="ARBA" id="ARBA00007399"/>
    </source>
</evidence>
<comment type="similarity">
    <text evidence="2 8">Belongs to the periplasmic pilus chaperone family.</text>
</comment>
<dbReference type="InterPro" id="IPR016147">
    <property type="entry name" value="Pili_assmbl_chaperone_N"/>
</dbReference>
<dbReference type="InterPro" id="IPR036316">
    <property type="entry name" value="Pili_assmbl_chap_C_dom_sf"/>
</dbReference>
<feature type="signal peptide" evidence="9">
    <location>
        <begin position="1"/>
        <end position="18"/>
    </location>
</feature>
<dbReference type="InterPro" id="IPR018046">
    <property type="entry name" value="Pili_assmbl_chaperone_CS"/>
</dbReference>
<dbReference type="RefSeq" id="WP_271266842.1">
    <property type="nucleotide sequence ID" value="NZ_JAMGZJ010000069.1"/>
</dbReference>
<gene>
    <name evidence="12" type="ORF">M8013_05730</name>
</gene>
<dbReference type="EMBL" id="JAMGZJ010000069">
    <property type="protein sequence ID" value="MCU6668257.1"/>
    <property type="molecule type" value="Genomic_DNA"/>
</dbReference>
<comment type="subcellular location">
    <subcellularLocation>
        <location evidence="1 8">Periplasm</location>
    </subcellularLocation>
</comment>
<dbReference type="PANTHER" id="PTHR30251">
    <property type="entry name" value="PILUS ASSEMBLY CHAPERONE"/>
    <property type="match status" value="1"/>
</dbReference>
<organism evidence="12 13">
    <name type="scientific">Silvania confinis</name>
    <dbReference type="NCBI Taxonomy" id="2926470"/>
    <lineage>
        <taxon>Bacteria</taxon>
        <taxon>Pseudomonadati</taxon>
        <taxon>Pseudomonadota</taxon>
        <taxon>Gammaproteobacteria</taxon>
        <taxon>Enterobacterales</taxon>
        <taxon>Enterobacteriaceae</taxon>
        <taxon>Silvania</taxon>
    </lineage>
</organism>
<dbReference type="Pfam" id="PF02753">
    <property type="entry name" value="PapD_C"/>
    <property type="match status" value="1"/>
</dbReference>
<evidence type="ECO:0000256" key="5">
    <source>
        <dbReference type="ARBA" id="ARBA00022764"/>
    </source>
</evidence>
<evidence type="ECO:0000259" key="10">
    <source>
        <dbReference type="Pfam" id="PF00345"/>
    </source>
</evidence>
<evidence type="ECO:0000313" key="12">
    <source>
        <dbReference type="EMBL" id="MCU6668257.1"/>
    </source>
</evidence>
<evidence type="ECO:0000256" key="1">
    <source>
        <dbReference type="ARBA" id="ARBA00004418"/>
    </source>
</evidence>
<dbReference type="InterPro" id="IPR013783">
    <property type="entry name" value="Ig-like_fold"/>
</dbReference>
<dbReference type="InterPro" id="IPR050643">
    <property type="entry name" value="Periplasmic_pilus_chap"/>
</dbReference>
<reference evidence="12" key="1">
    <citation type="submission" date="2022-05" db="EMBL/GenBank/DDBJ databases">
        <title>Description of a novel species of Leclercia; Leclercia tamurae and the Proposal for a Novel Genus Silvania gen. nov. Containing Two Novel Species Silvania hatchlandensis sp. nov. and Silvania confinis sp. nov. Isolated from the Rhizosphere of Oak.</title>
        <authorList>
            <person name="Maddock D.W."/>
            <person name="Brady C.L."/>
            <person name="Denman S."/>
            <person name="Arnold D."/>
        </authorList>
    </citation>
    <scope>NUCLEOTIDE SEQUENCE</scope>
    <source>
        <strain evidence="12">H4N4</strain>
    </source>
</reference>
<dbReference type="Gene3D" id="2.60.40.10">
    <property type="entry name" value="Immunoglobulins"/>
    <property type="match status" value="2"/>
</dbReference>
<feature type="chain" id="PRO_5039948454" evidence="9">
    <location>
        <begin position="19"/>
        <end position="219"/>
    </location>
</feature>
<dbReference type="InterPro" id="IPR001829">
    <property type="entry name" value="Pili_assmbl_chaperone_bac"/>
</dbReference>
<comment type="caution">
    <text evidence="12">The sequence shown here is derived from an EMBL/GenBank/DDBJ whole genome shotgun (WGS) entry which is preliminary data.</text>
</comment>
<keyword evidence="7" id="KW-0393">Immunoglobulin domain</keyword>
<dbReference type="InterPro" id="IPR016148">
    <property type="entry name" value="Pili_assmbl_chaperone_C"/>
</dbReference>
<dbReference type="PROSITE" id="PS00635">
    <property type="entry name" value="PILI_CHAPERONE"/>
    <property type="match status" value="1"/>
</dbReference>
<keyword evidence="6 8" id="KW-0143">Chaperone</keyword>
<dbReference type="Pfam" id="PF00345">
    <property type="entry name" value="PapD_N"/>
    <property type="match status" value="1"/>
</dbReference>
<feature type="domain" description="Pili assembly chaperone N-terminal" evidence="10">
    <location>
        <begin position="20"/>
        <end position="133"/>
    </location>
</feature>
<evidence type="ECO:0000256" key="8">
    <source>
        <dbReference type="RuleBase" id="RU003918"/>
    </source>
</evidence>
<dbReference type="PANTHER" id="PTHR30251:SF2">
    <property type="entry name" value="FIMBRIAL CHAPERONE YADV-RELATED"/>
    <property type="match status" value="1"/>
</dbReference>
<evidence type="ECO:0000256" key="3">
    <source>
        <dbReference type="ARBA" id="ARBA00022558"/>
    </source>
</evidence>
<dbReference type="SUPFAM" id="SSF49584">
    <property type="entry name" value="Periplasmic chaperone C-domain"/>
    <property type="match status" value="1"/>
</dbReference>
<evidence type="ECO:0000259" key="11">
    <source>
        <dbReference type="Pfam" id="PF02753"/>
    </source>
</evidence>
<evidence type="ECO:0000256" key="4">
    <source>
        <dbReference type="ARBA" id="ARBA00022729"/>
    </source>
</evidence>
<proteinExistence type="inferred from homology"/>
<evidence type="ECO:0000313" key="13">
    <source>
        <dbReference type="Proteomes" id="UP001061282"/>
    </source>
</evidence>
<feature type="domain" description="Pili assembly chaperone C-terminal" evidence="11">
    <location>
        <begin position="155"/>
        <end position="213"/>
    </location>
</feature>
<keyword evidence="13" id="KW-1185">Reference proteome</keyword>
<dbReference type="SUPFAM" id="SSF49354">
    <property type="entry name" value="PapD-like"/>
    <property type="match status" value="1"/>
</dbReference>
<keyword evidence="4 9" id="KW-0732">Signal</keyword>
<evidence type="ECO:0000256" key="9">
    <source>
        <dbReference type="SAM" id="SignalP"/>
    </source>
</evidence>
<evidence type="ECO:0000256" key="7">
    <source>
        <dbReference type="ARBA" id="ARBA00023319"/>
    </source>
</evidence>
<dbReference type="Proteomes" id="UP001061282">
    <property type="component" value="Unassembled WGS sequence"/>
</dbReference>
<dbReference type="AlphaFoldDB" id="A0A9J6QB97"/>
<dbReference type="PRINTS" id="PR00969">
    <property type="entry name" value="CHAPERONPILI"/>
</dbReference>
<protein>
    <submittedName>
        <fullName evidence="12">Molecular chaperone</fullName>
    </submittedName>
</protein>
<name>A0A9J6QB97_9ENTR</name>
<keyword evidence="3" id="KW-1029">Fimbrium biogenesis</keyword>
<dbReference type="InterPro" id="IPR008962">
    <property type="entry name" value="PapD-like_sf"/>
</dbReference>